<reference evidence="3" key="1">
    <citation type="submission" date="2019-07" db="EMBL/GenBank/DDBJ databases">
        <title>Bacillus alkalisoli sp. nov. isolated from saline soil.</title>
        <authorList>
            <person name="Sun J.-Q."/>
            <person name="Xu L."/>
        </authorList>
    </citation>
    <scope>NUCLEOTIDE SEQUENCE [LARGE SCALE GENOMIC DNA]</scope>
    <source>
        <strain evidence="3">M4U3P1</strain>
    </source>
</reference>
<feature type="transmembrane region" description="Helical" evidence="1">
    <location>
        <begin position="12"/>
        <end position="33"/>
    </location>
</feature>
<proteinExistence type="predicted"/>
<dbReference type="GO" id="GO:0005886">
    <property type="term" value="C:plasma membrane"/>
    <property type="evidence" value="ECO:0007669"/>
    <property type="project" value="UniProtKB-SubCell"/>
</dbReference>
<keyword evidence="1" id="KW-1133">Transmembrane helix</keyword>
<evidence type="ECO:0000313" key="2">
    <source>
        <dbReference type="EMBL" id="QKS69917.1"/>
    </source>
</evidence>
<dbReference type="EMBL" id="CP041372">
    <property type="protein sequence ID" value="QKS69917.1"/>
    <property type="molecule type" value="Genomic_DNA"/>
</dbReference>
<keyword evidence="1" id="KW-0812">Transmembrane</keyword>
<feature type="transmembrane region" description="Helical" evidence="1">
    <location>
        <begin position="338"/>
        <end position="358"/>
    </location>
</feature>
<feature type="transmembrane region" description="Helical" evidence="1">
    <location>
        <begin position="266"/>
        <end position="288"/>
    </location>
</feature>
<name>A0A859FAF4_9BACI</name>
<dbReference type="KEGG" id="psua:FLK61_24355"/>
<keyword evidence="3" id="KW-1185">Reference proteome</keyword>
<dbReference type="RefSeq" id="WP_176007961.1">
    <property type="nucleotide sequence ID" value="NZ_CP041372.2"/>
</dbReference>
<accession>A0A859FAF4</accession>
<gene>
    <name evidence="2" type="ORF">FLK61_24355</name>
</gene>
<dbReference type="AlphaFoldDB" id="A0A859FAF4"/>
<protein>
    <submittedName>
        <fullName evidence="2">ABC transporter permease</fullName>
    </submittedName>
</protein>
<evidence type="ECO:0000313" key="3">
    <source>
        <dbReference type="Proteomes" id="UP000318138"/>
    </source>
</evidence>
<dbReference type="Pfam" id="PF12679">
    <property type="entry name" value="ABC2_membrane_2"/>
    <property type="match status" value="1"/>
</dbReference>
<sequence length="366" mass="40729">MNVFLFEGKKLFRSPAFLLVLGIVVVAISILFIRNVMLTDYLHDQAIQEVESFLSESRMNERMYVAALDTNPTDEETLLLQERNQAIRSSLQALQTARFNEDSRAELESELLFFSNVQAFRDAGGEFNLSETQIARQSLQNEALLDADLAREVSGYGLSLPNFLADVLMLYFSVGGPALLLVLVAPYMTHEFENRSIYFLFSQPINRSLIVPIKAIHAYVAFIAITLCVGITASLLALFFGNSGSFAYPLVVEYGDSYALMTVGSYIFQGLLLLAVFVVFFIGLHLLFSVLLRHTLPATLTLLTVLLAGYGSTQLLSMNVVNPFAYVNVHEKFLYESAALYTAVPVTLAVAGLCYAVASYRLKHWM</sequence>
<keyword evidence="1" id="KW-0472">Membrane</keyword>
<evidence type="ECO:0000256" key="1">
    <source>
        <dbReference type="SAM" id="Phobius"/>
    </source>
</evidence>
<dbReference type="Proteomes" id="UP000318138">
    <property type="component" value="Chromosome"/>
</dbReference>
<dbReference type="GO" id="GO:0140359">
    <property type="term" value="F:ABC-type transporter activity"/>
    <property type="evidence" value="ECO:0007669"/>
    <property type="project" value="InterPro"/>
</dbReference>
<feature type="transmembrane region" description="Helical" evidence="1">
    <location>
        <begin position="168"/>
        <end position="188"/>
    </location>
</feature>
<organism evidence="2 3">
    <name type="scientific">Paenalkalicoccus suaedae</name>
    <dbReference type="NCBI Taxonomy" id="2592382"/>
    <lineage>
        <taxon>Bacteria</taxon>
        <taxon>Bacillati</taxon>
        <taxon>Bacillota</taxon>
        <taxon>Bacilli</taxon>
        <taxon>Bacillales</taxon>
        <taxon>Bacillaceae</taxon>
        <taxon>Paenalkalicoccus</taxon>
    </lineage>
</organism>
<feature type="transmembrane region" description="Helical" evidence="1">
    <location>
        <begin position="300"/>
        <end position="318"/>
    </location>
</feature>
<feature type="transmembrane region" description="Helical" evidence="1">
    <location>
        <begin position="216"/>
        <end position="240"/>
    </location>
</feature>